<dbReference type="Proteomes" id="UP000887013">
    <property type="component" value="Unassembled WGS sequence"/>
</dbReference>
<dbReference type="OrthoDB" id="6416647at2759"/>
<dbReference type="InterPro" id="IPR036402">
    <property type="entry name" value="EF-Ts_dimer_sf"/>
</dbReference>
<evidence type="ECO:0000256" key="4">
    <source>
        <dbReference type="ARBA" id="ARBA00022980"/>
    </source>
</evidence>
<dbReference type="PROSITE" id="PS01127">
    <property type="entry name" value="EF_TS_2"/>
    <property type="match status" value="1"/>
</dbReference>
<dbReference type="GO" id="GO:0005739">
    <property type="term" value="C:mitochondrion"/>
    <property type="evidence" value="ECO:0007669"/>
    <property type="project" value="UniProtKB-SubCell"/>
</dbReference>
<dbReference type="Gene3D" id="3.30.479.20">
    <property type="entry name" value="Elongation factor Ts, dimerisation domain"/>
    <property type="match status" value="2"/>
</dbReference>
<evidence type="ECO:0000256" key="6">
    <source>
        <dbReference type="HAMAP-Rule" id="MF_03135"/>
    </source>
</evidence>
<evidence type="ECO:0000259" key="9">
    <source>
        <dbReference type="Pfam" id="PF00889"/>
    </source>
</evidence>
<dbReference type="InterPro" id="IPR023591">
    <property type="entry name" value="Ribosomal_uS2_flav_dom_sf"/>
</dbReference>
<comment type="subcellular location">
    <subcellularLocation>
        <location evidence="6">Mitochondrion</location>
    </subcellularLocation>
</comment>
<dbReference type="EMBL" id="BMAW01089420">
    <property type="protein sequence ID" value="GFS39726.1"/>
    <property type="molecule type" value="Genomic_DNA"/>
</dbReference>
<keyword evidence="4 8" id="KW-0689">Ribosomal protein</keyword>
<sequence>MTNLPEVTVRDLAESGVHFGHKISRWNAKMAPYIYGVHQENRIHIIDLRKTLPLLQVAMKALYDVASQGGRILFVGTKFQAFDIIASEAIRCGQYYVNHRWLGGMLTNWGTVSSSIKTLMQYEKILNDEDSILTKKELGNIEKKKQKLDKALGGIREMGAIPDILFIIDTNKEHIAVKEAKKLGIPIVAILDTNSDPDDITYLIPGNDDSRKSIELYCKLATDSILSGIESSLARSGVKIDNIKGDEFIQEKEDSIVQTKRKRSKVYKEEEREKAVDKLRTIGLAKADKKSDRIASDGLVAMCLTENYGALVELNCETDFVARNEKFIELVSNLASIAHQERCISIDELKNAKYESISTVQEAIMNGTSVLGEKLELSKLCYLETKDGVVAGYVHGDVRGLGKTGALVALQSPGDKAKLQEIGKQIAMHIVAMKPEALSIDDLDQMKLKNERSIIEEQVRSLNKPEEVAKKIVDGRMAKYYEEVVLLEQKFIKDDKMKVSDFIKSSEVSAIKLSDYKLLVLGSAN</sequence>
<dbReference type="PANTHER" id="PTHR12534">
    <property type="entry name" value="30S RIBOSOMAL PROTEIN S2 PROKARYOTIC AND ORGANELLAR"/>
    <property type="match status" value="1"/>
</dbReference>
<dbReference type="GO" id="GO:0003735">
    <property type="term" value="F:structural constituent of ribosome"/>
    <property type="evidence" value="ECO:0007669"/>
    <property type="project" value="InterPro"/>
</dbReference>
<dbReference type="PRINTS" id="PR00395">
    <property type="entry name" value="RIBOSOMALS2"/>
</dbReference>
<keyword evidence="3 6" id="KW-0648">Protein biosynthesis</keyword>
<comment type="similarity">
    <text evidence="1 8">Belongs to the universal ribosomal protein uS2 family.</text>
</comment>
<evidence type="ECO:0000256" key="3">
    <source>
        <dbReference type="ARBA" id="ARBA00022917"/>
    </source>
</evidence>
<dbReference type="SUPFAM" id="SSF54713">
    <property type="entry name" value="Elongation factor Ts (EF-Ts), dimerisation domain"/>
    <property type="match status" value="2"/>
</dbReference>
<comment type="caution">
    <text evidence="10">The sequence shown here is derived from an EMBL/GenBank/DDBJ whole genome shotgun (WGS) entry which is preliminary data.</text>
</comment>
<dbReference type="Gene3D" id="1.10.287.610">
    <property type="entry name" value="Helix hairpin bin"/>
    <property type="match status" value="1"/>
</dbReference>
<dbReference type="InterPro" id="IPR001865">
    <property type="entry name" value="Ribosomal_uS2"/>
</dbReference>
<dbReference type="InterPro" id="IPR001816">
    <property type="entry name" value="Transl_elong_EFTs/EF1B"/>
</dbReference>
<reference evidence="10" key="1">
    <citation type="submission" date="2020-08" db="EMBL/GenBank/DDBJ databases">
        <title>Multicomponent nature underlies the extraordinary mechanical properties of spider dragline silk.</title>
        <authorList>
            <person name="Kono N."/>
            <person name="Nakamura H."/>
            <person name="Mori M."/>
            <person name="Yoshida Y."/>
            <person name="Ohtoshi R."/>
            <person name="Malay A.D."/>
            <person name="Moran D.A.P."/>
            <person name="Tomita M."/>
            <person name="Numata K."/>
            <person name="Arakawa K."/>
        </authorList>
    </citation>
    <scope>NUCLEOTIDE SEQUENCE</scope>
</reference>
<evidence type="ECO:0000256" key="5">
    <source>
        <dbReference type="ARBA" id="ARBA00023274"/>
    </source>
</evidence>
<dbReference type="Pfam" id="PF00889">
    <property type="entry name" value="EF_TS"/>
    <property type="match status" value="1"/>
</dbReference>
<dbReference type="NCBIfam" id="TIGR01011">
    <property type="entry name" value="rpsB_bact"/>
    <property type="match status" value="1"/>
</dbReference>
<evidence type="ECO:0000256" key="7">
    <source>
        <dbReference type="RuleBase" id="RU000642"/>
    </source>
</evidence>
<keyword evidence="6" id="KW-0496">Mitochondrion</keyword>
<dbReference type="InterPro" id="IPR018130">
    <property type="entry name" value="Ribosomal_uS2_CS"/>
</dbReference>
<accession>A0A8X6JKR8</accession>
<dbReference type="HAMAP" id="MF_00050">
    <property type="entry name" value="EF_Ts"/>
    <property type="match status" value="1"/>
</dbReference>
<dbReference type="CDD" id="cd01425">
    <property type="entry name" value="RPS2"/>
    <property type="match status" value="1"/>
</dbReference>
<proteinExistence type="inferred from homology"/>
<evidence type="ECO:0000256" key="1">
    <source>
        <dbReference type="ARBA" id="ARBA00006242"/>
    </source>
</evidence>
<dbReference type="InterPro" id="IPR014039">
    <property type="entry name" value="Transl_elong_EFTs/EF1B_dimer"/>
</dbReference>
<dbReference type="Gene3D" id="3.40.50.10490">
    <property type="entry name" value="Glucose-6-phosphate isomerase like protein, domain 1"/>
    <property type="match status" value="1"/>
</dbReference>
<dbReference type="InterPro" id="IPR018101">
    <property type="entry name" value="Transl_elong_Ts_CS"/>
</dbReference>
<gene>
    <name evidence="10" type="primary">rpsB</name>
    <name evidence="10" type="ORF">NPIL_334691</name>
</gene>
<evidence type="ECO:0000256" key="8">
    <source>
        <dbReference type="RuleBase" id="RU003631"/>
    </source>
</evidence>
<name>A0A8X6JKR8_NEPPI</name>
<comment type="similarity">
    <text evidence="6 7">Belongs to the EF-Ts family.</text>
</comment>
<dbReference type="GO" id="GO:0022627">
    <property type="term" value="C:cytosolic small ribosomal subunit"/>
    <property type="evidence" value="ECO:0007669"/>
    <property type="project" value="TreeGrafter"/>
</dbReference>
<dbReference type="AlphaFoldDB" id="A0A8X6JKR8"/>
<keyword evidence="11" id="KW-1185">Reference proteome</keyword>
<keyword evidence="2 6" id="KW-0251">Elongation factor</keyword>
<dbReference type="GO" id="GO:0003746">
    <property type="term" value="F:translation elongation factor activity"/>
    <property type="evidence" value="ECO:0007669"/>
    <property type="project" value="UniProtKB-UniRule"/>
</dbReference>
<comment type="function">
    <text evidence="6 7">Associates with the EF-Tu.GDP complex and induces the exchange of GDP to GTP. It remains bound to the aminoacyl-tRNA.EF-Tu.GTP complex up to the GTP hydrolysis stage on the ribosome.</text>
</comment>
<dbReference type="Pfam" id="PF00318">
    <property type="entry name" value="Ribosomal_S2"/>
    <property type="match status" value="1"/>
</dbReference>
<dbReference type="HAMAP" id="MF_00291_B">
    <property type="entry name" value="Ribosomal_uS2_B"/>
    <property type="match status" value="1"/>
</dbReference>
<dbReference type="Gene3D" id="1.10.286.20">
    <property type="match status" value="1"/>
</dbReference>
<dbReference type="NCBIfam" id="TIGR00116">
    <property type="entry name" value="tsf"/>
    <property type="match status" value="1"/>
</dbReference>
<keyword evidence="5 8" id="KW-0687">Ribonucleoprotein</keyword>
<evidence type="ECO:0000313" key="10">
    <source>
        <dbReference type="EMBL" id="GFS39726.1"/>
    </source>
</evidence>
<organism evidence="10 11">
    <name type="scientific">Nephila pilipes</name>
    <name type="common">Giant wood spider</name>
    <name type="synonym">Nephila maculata</name>
    <dbReference type="NCBI Taxonomy" id="299642"/>
    <lineage>
        <taxon>Eukaryota</taxon>
        <taxon>Metazoa</taxon>
        <taxon>Ecdysozoa</taxon>
        <taxon>Arthropoda</taxon>
        <taxon>Chelicerata</taxon>
        <taxon>Arachnida</taxon>
        <taxon>Araneae</taxon>
        <taxon>Araneomorphae</taxon>
        <taxon>Entelegynae</taxon>
        <taxon>Araneoidea</taxon>
        <taxon>Nephilidae</taxon>
        <taxon>Nephila</taxon>
    </lineage>
</organism>
<dbReference type="SUPFAM" id="SSF52313">
    <property type="entry name" value="Ribosomal protein S2"/>
    <property type="match status" value="1"/>
</dbReference>
<evidence type="ECO:0000256" key="2">
    <source>
        <dbReference type="ARBA" id="ARBA00022768"/>
    </source>
</evidence>
<dbReference type="PANTHER" id="PTHR12534:SF0">
    <property type="entry name" value="SMALL RIBOSOMAL SUBUNIT PROTEIN US2M"/>
    <property type="match status" value="1"/>
</dbReference>
<dbReference type="PROSITE" id="PS00963">
    <property type="entry name" value="RIBOSOMAL_S2_2"/>
    <property type="match status" value="1"/>
</dbReference>
<dbReference type="InterPro" id="IPR005706">
    <property type="entry name" value="Ribosomal_uS2_bac/mit/plastid"/>
</dbReference>
<protein>
    <recommendedName>
        <fullName evidence="6">Elongation factor Ts, mitochondrial</fullName>
        <shortName evidence="6">EF-Ts</shortName>
        <shortName evidence="6">EF-TsMt</shortName>
    </recommendedName>
</protein>
<feature type="domain" description="Translation elongation factor EFTs/EF1B dimerisation" evidence="9">
    <location>
        <begin position="309"/>
        <end position="517"/>
    </location>
</feature>
<evidence type="ECO:0000313" key="11">
    <source>
        <dbReference type="Proteomes" id="UP000887013"/>
    </source>
</evidence>